<evidence type="ECO:0000256" key="6">
    <source>
        <dbReference type="HAMAP-Rule" id="MF_01216"/>
    </source>
</evidence>
<comment type="caution">
    <text evidence="6">Lacks conserved residue(s) required for the propagation of feature annotation.</text>
</comment>
<comment type="function">
    <text evidence="6">Quinone reductase that provides resistance to thiol-specific stress caused by electrophilic quinones.</text>
</comment>
<feature type="domain" description="Flavodoxin-like fold" evidence="7">
    <location>
        <begin position="2"/>
        <end position="203"/>
    </location>
</feature>
<dbReference type="InterPro" id="IPR003680">
    <property type="entry name" value="Flavodoxin_fold"/>
</dbReference>
<evidence type="ECO:0000313" key="8">
    <source>
        <dbReference type="EMBL" id="GGF32966.1"/>
    </source>
</evidence>
<dbReference type="PANTHER" id="PTHR43741">
    <property type="entry name" value="FMN-DEPENDENT NADH-AZOREDUCTASE 1"/>
    <property type="match status" value="1"/>
</dbReference>
<dbReference type="AlphaFoldDB" id="A0A8J3E3S6"/>
<proteinExistence type="inferred from homology"/>
<evidence type="ECO:0000256" key="1">
    <source>
        <dbReference type="ARBA" id="ARBA00022630"/>
    </source>
</evidence>
<dbReference type="GO" id="GO:0010181">
    <property type="term" value="F:FMN binding"/>
    <property type="evidence" value="ECO:0007669"/>
    <property type="project" value="UniProtKB-UniRule"/>
</dbReference>
<comment type="function">
    <text evidence="6">Also exhibits azoreductase activity. Catalyzes the reductive cleavage of the azo bond in aromatic azo compounds to the corresponding amines.</text>
</comment>
<dbReference type="HAMAP" id="MF_01216">
    <property type="entry name" value="Azoreductase_type1"/>
    <property type="match status" value="1"/>
</dbReference>
<dbReference type="GO" id="GO:0016652">
    <property type="term" value="F:oxidoreductase activity, acting on NAD(P)H as acceptor"/>
    <property type="evidence" value="ECO:0007669"/>
    <property type="project" value="UniProtKB-UniRule"/>
</dbReference>
<dbReference type="EC" id="1.7.1.17" evidence="6"/>
<dbReference type="Gene3D" id="3.40.50.360">
    <property type="match status" value="1"/>
</dbReference>
<evidence type="ECO:0000256" key="5">
    <source>
        <dbReference type="ARBA" id="ARBA00048542"/>
    </source>
</evidence>
<keyword evidence="1 6" id="KW-0285">Flavoprotein</keyword>
<comment type="catalytic activity">
    <reaction evidence="5">
        <text>N,N-dimethyl-1,4-phenylenediamine + anthranilate + 2 NAD(+) = 2-(4-dimethylaminophenyl)diazenylbenzoate + 2 NADH + 2 H(+)</text>
        <dbReference type="Rhea" id="RHEA:55872"/>
        <dbReference type="ChEBI" id="CHEBI:15378"/>
        <dbReference type="ChEBI" id="CHEBI:15783"/>
        <dbReference type="ChEBI" id="CHEBI:16567"/>
        <dbReference type="ChEBI" id="CHEBI:57540"/>
        <dbReference type="ChEBI" id="CHEBI:57945"/>
        <dbReference type="ChEBI" id="CHEBI:71579"/>
        <dbReference type="EC" id="1.7.1.17"/>
    </reaction>
    <physiologicalReaction direction="right-to-left" evidence="5">
        <dbReference type="Rhea" id="RHEA:55874"/>
    </physiologicalReaction>
</comment>
<keyword evidence="9" id="KW-1185">Reference proteome</keyword>
<dbReference type="InterPro" id="IPR050104">
    <property type="entry name" value="FMN-dep_NADH:Q_OxRdtase_AzoR1"/>
</dbReference>
<dbReference type="GO" id="GO:0016655">
    <property type="term" value="F:oxidoreductase activity, acting on NAD(P)H, quinone or similar compound as acceptor"/>
    <property type="evidence" value="ECO:0007669"/>
    <property type="project" value="InterPro"/>
</dbReference>
<evidence type="ECO:0000259" key="7">
    <source>
        <dbReference type="Pfam" id="PF02525"/>
    </source>
</evidence>
<comment type="cofactor">
    <cofactor evidence="6">
        <name>FMN</name>
        <dbReference type="ChEBI" id="CHEBI:58210"/>
    </cofactor>
    <text evidence="6">Binds 1 FMN per subunit.</text>
</comment>
<comment type="subunit">
    <text evidence="6">Homodimer.</text>
</comment>
<dbReference type="Proteomes" id="UP000646365">
    <property type="component" value="Unassembled WGS sequence"/>
</dbReference>
<gene>
    <name evidence="8" type="primary">azoR2</name>
    <name evidence="6" type="synonym">azoR</name>
    <name evidence="8" type="ORF">GCM10011611_43950</name>
</gene>
<dbReference type="RefSeq" id="WP_189049789.1">
    <property type="nucleotide sequence ID" value="NZ_BMJQ01000012.1"/>
</dbReference>
<evidence type="ECO:0000256" key="4">
    <source>
        <dbReference type="ARBA" id="ARBA00023027"/>
    </source>
</evidence>
<keyword evidence="4 6" id="KW-0520">NAD</keyword>
<dbReference type="InterPro" id="IPR023048">
    <property type="entry name" value="NADH:quinone_OxRdtase_FMN_depd"/>
</dbReference>
<comment type="catalytic activity">
    <reaction evidence="6">
        <text>2 a quinone + NADH + H(+) = 2 a 1,4-benzosemiquinone + NAD(+)</text>
        <dbReference type="Rhea" id="RHEA:65952"/>
        <dbReference type="ChEBI" id="CHEBI:15378"/>
        <dbReference type="ChEBI" id="CHEBI:57540"/>
        <dbReference type="ChEBI" id="CHEBI:57945"/>
        <dbReference type="ChEBI" id="CHEBI:132124"/>
        <dbReference type="ChEBI" id="CHEBI:134225"/>
    </reaction>
</comment>
<dbReference type="SUPFAM" id="SSF52218">
    <property type="entry name" value="Flavoproteins"/>
    <property type="match status" value="1"/>
</dbReference>
<organism evidence="8 9">
    <name type="scientific">Aliidongia dinghuensis</name>
    <dbReference type="NCBI Taxonomy" id="1867774"/>
    <lineage>
        <taxon>Bacteria</taxon>
        <taxon>Pseudomonadati</taxon>
        <taxon>Pseudomonadota</taxon>
        <taxon>Alphaproteobacteria</taxon>
        <taxon>Rhodospirillales</taxon>
        <taxon>Dongiaceae</taxon>
        <taxon>Aliidongia</taxon>
    </lineage>
</organism>
<dbReference type="InterPro" id="IPR029039">
    <property type="entry name" value="Flavoprotein-like_sf"/>
</dbReference>
<evidence type="ECO:0000256" key="3">
    <source>
        <dbReference type="ARBA" id="ARBA00023002"/>
    </source>
</evidence>
<reference evidence="8" key="2">
    <citation type="submission" date="2020-09" db="EMBL/GenBank/DDBJ databases">
        <authorList>
            <person name="Sun Q."/>
            <person name="Zhou Y."/>
        </authorList>
    </citation>
    <scope>NUCLEOTIDE SEQUENCE</scope>
    <source>
        <strain evidence="8">CGMCC 1.15725</strain>
    </source>
</reference>
<sequence length="214" mass="23307">MTKILYIEASPRKRRSASIDVAAAALAAWRAADPSVEIDVLDVWSTALPEFDGPVMEAKYAGLSGVPLSPEQEAAWRGIRRLATRFHAADALVLAVPLWNFSIPYKLKHLIDVVSQKDVLFSFDAEGFGGLLAGRKALVICARGLDYSPASDTPAGSYDFQKPYLETWLRFIGITAIETVIVEKTLFGPEIDGDSRAAARASAIEAVERLRARS</sequence>
<evidence type="ECO:0000313" key="9">
    <source>
        <dbReference type="Proteomes" id="UP000646365"/>
    </source>
</evidence>
<dbReference type="GO" id="GO:0009055">
    <property type="term" value="F:electron transfer activity"/>
    <property type="evidence" value="ECO:0007669"/>
    <property type="project" value="UniProtKB-UniRule"/>
</dbReference>
<comment type="caution">
    <text evidence="8">The sequence shown here is derived from an EMBL/GenBank/DDBJ whole genome shotgun (WGS) entry which is preliminary data.</text>
</comment>
<dbReference type="Pfam" id="PF02525">
    <property type="entry name" value="Flavodoxin_2"/>
    <property type="match status" value="1"/>
</dbReference>
<accession>A0A8J3E3S6</accession>
<keyword evidence="3 6" id="KW-0560">Oxidoreductase</keyword>
<feature type="binding site" evidence="6">
    <location>
        <begin position="16"/>
        <end position="18"/>
    </location>
    <ligand>
        <name>FMN</name>
        <dbReference type="ChEBI" id="CHEBI:58210"/>
    </ligand>
</feature>
<comment type="similarity">
    <text evidence="6">Belongs to the azoreductase type 1 family.</text>
</comment>
<name>A0A8J3E3S6_9PROT</name>
<keyword evidence="2 6" id="KW-0288">FMN</keyword>
<reference evidence="8" key="1">
    <citation type="journal article" date="2014" name="Int. J. Syst. Evol. Microbiol.">
        <title>Complete genome sequence of Corynebacterium casei LMG S-19264T (=DSM 44701T), isolated from a smear-ripened cheese.</title>
        <authorList>
            <consortium name="US DOE Joint Genome Institute (JGI-PGF)"/>
            <person name="Walter F."/>
            <person name="Albersmeier A."/>
            <person name="Kalinowski J."/>
            <person name="Ruckert C."/>
        </authorList>
    </citation>
    <scope>NUCLEOTIDE SEQUENCE</scope>
    <source>
        <strain evidence="8">CGMCC 1.15725</strain>
    </source>
</reference>
<dbReference type="PANTHER" id="PTHR43741:SF4">
    <property type="entry name" value="FMN-DEPENDENT NADH:QUINONE OXIDOREDUCTASE"/>
    <property type="match status" value="1"/>
</dbReference>
<feature type="binding site" evidence="6">
    <location>
        <position position="10"/>
    </location>
    <ligand>
        <name>FMN</name>
        <dbReference type="ChEBI" id="CHEBI:58210"/>
    </ligand>
</feature>
<evidence type="ECO:0000256" key="2">
    <source>
        <dbReference type="ARBA" id="ARBA00022643"/>
    </source>
</evidence>
<dbReference type="EMBL" id="BMJQ01000012">
    <property type="protein sequence ID" value="GGF32966.1"/>
    <property type="molecule type" value="Genomic_DNA"/>
</dbReference>
<dbReference type="EC" id="1.6.5.-" evidence="6"/>
<protein>
    <recommendedName>
        <fullName evidence="6">FMN dependent NADH:quinone oxidoreductase</fullName>
        <ecNumber evidence="6">1.6.5.-</ecNumber>
    </recommendedName>
    <alternativeName>
        <fullName evidence="6">Azo-dye reductase</fullName>
    </alternativeName>
    <alternativeName>
        <fullName evidence="6">FMN-dependent NADH-azo compound oxidoreductase</fullName>
    </alternativeName>
    <alternativeName>
        <fullName evidence="6">FMN-dependent NADH-azoreductase</fullName>
        <ecNumber evidence="6">1.7.1.17</ecNumber>
    </alternativeName>
</protein>